<dbReference type="GO" id="GO:0005737">
    <property type="term" value="C:cytoplasm"/>
    <property type="evidence" value="ECO:0007669"/>
    <property type="project" value="UniProtKB-SubCell"/>
</dbReference>
<keyword evidence="4" id="KW-0653">Protein transport</keyword>
<dbReference type="PANTHER" id="PTHR12894">
    <property type="entry name" value="CNH DOMAIN CONTAINING"/>
    <property type="match status" value="1"/>
</dbReference>
<dbReference type="EMBL" id="AJIL01000104">
    <property type="protein sequence ID" value="KNE95035.1"/>
    <property type="molecule type" value="Genomic_DNA"/>
</dbReference>
<evidence type="ECO:0000256" key="1">
    <source>
        <dbReference type="ARBA" id="ARBA00004496"/>
    </source>
</evidence>
<dbReference type="InterPro" id="IPR032914">
    <property type="entry name" value="Vam6/VPS39/TRAP1"/>
</dbReference>
<organism evidence="7 8">
    <name type="scientific">Puccinia striiformis f. sp. tritici PST-78</name>
    <dbReference type="NCBI Taxonomy" id="1165861"/>
    <lineage>
        <taxon>Eukaryota</taxon>
        <taxon>Fungi</taxon>
        <taxon>Dikarya</taxon>
        <taxon>Basidiomycota</taxon>
        <taxon>Pucciniomycotina</taxon>
        <taxon>Pucciniomycetes</taxon>
        <taxon>Pucciniales</taxon>
        <taxon>Pucciniaceae</taxon>
        <taxon>Puccinia</taxon>
    </lineage>
</organism>
<sequence>MSSGPSNQAGFLPPFELRRLIRPVFAPDLINSPEAHSLPPQPGPSKNPVIRSVDGHGQLLWVGSNDGRVKGLDIKAHPTPSRLVHNRVASDVIRASDPTDPQPRPHSVSGRLSSKPSSPRQSDDGSTLQEDIIDTSCFQDCHVFPATDKSKAKAVEKLILVPMVGLAIILSEGTVTFHSITDLQPCSSSSFPFIRGVSAVTLDEHTYNQNDPQSSNQANDVLMCVIKKKSIFLYLLSMNGVRQVHEVAFASASFQCLLRGSTLLLSDIEQYYLISLEDQPPEVMPLLPISQSSVPVSEDPTIISSQATRHRPSMAAIPRSQEFLLASHTGSTCLGIFVSSSGEPSRGTLEWPSNPRSVAVDSNHVLALLFNGTIEVHLLATQELVQVISLPDGLDPRSLGSAKFGISLPGESYTTQLNTVPFSLETRPSPSCTQNSLLKVRSPSRESCLSSGTHSRILLVGRDALYALATRTFLAEVETLIRQNRWDEALLLARKSSDSFQSNTSPPRRRTEVDNLGQITQLYYIYQKISLHYLVECRFEEAGNLWFLGRGDPRIFLRLFPLLVAHNLSKSDTVRIFSGLEDMVREIKSAEELITINLVRNYSPHIKPDIDTALPTVDLKAQLHEKARQVLLRYLTRWRRDRLLKGGASDSNRHLDSIIDTSVVQLLSERRQVDHDAYANLRQILERPNSCVFAEIEPVLLQSKCFCILAEIYLKRQLIPEAFDIWAKLYDKVYEDDDFRYDLDRMASILLQHEDVEFVFQYATWMAPLNRNLAVKILVESKVSRSINVDRTFENLREVSPEAAEFYLEEIISRESREGAGNSKRKTAGSSEEEQQLTHRLADLRTKLVLGYLSRLKGLLRSTTEEGPSPTMGFFRGLVEDFIRKASNEDLKPQSFIDFLLQVSPPAVDDQTSSQISNALSTRAKLLLCLDQSDHSDRPNHYDAQQIRSVIEDMGGSAELLAVERAMVYSKLGLHRPALSLLALTLKDTRSAETYCLQKGTILSPLQITELRLKGGISTTGGIGKRVIKNERTETTDSLIGILFDLLIDSPVSSGLQVRLLLSRHAARIPLDSTLERLPENWPLDPILIAPYLSRTLRKSCHLNHEASIVKAIALGHHISIAVACDDLLSLRNQKKTS</sequence>
<dbReference type="PROSITE" id="PS50219">
    <property type="entry name" value="CNH"/>
    <property type="match status" value="1"/>
</dbReference>
<evidence type="ECO:0000256" key="3">
    <source>
        <dbReference type="ARBA" id="ARBA00022490"/>
    </source>
</evidence>
<evidence type="ECO:0000256" key="4">
    <source>
        <dbReference type="ARBA" id="ARBA00022927"/>
    </source>
</evidence>
<dbReference type="PANTHER" id="PTHR12894:SF27">
    <property type="entry name" value="TRANSFORMING GROWTH FACTOR-BETA RECEPTOR-ASSOCIATED PROTEIN 1"/>
    <property type="match status" value="1"/>
</dbReference>
<reference evidence="8" key="1">
    <citation type="submission" date="2014-03" db="EMBL/GenBank/DDBJ databases">
        <title>The Genome Sequence of Puccinia striiformis f. sp. tritici PST-78.</title>
        <authorList>
            <consortium name="The Broad Institute Genome Sequencing Platform"/>
            <person name="Cuomo C."/>
            <person name="Hulbert S."/>
            <person name="Chen X."/>
            <person name="Walker B."/>
            <person name="Young S.K."/>
            <person name="Zeng Q."/>
            <person name="Gargeya S."/>
            <person name="Fitzgerald M."/>
            <person name="Haas B."/>
            <person name="Abouelleil A."/>
            <person name="Alvarado L."/>
            <person name="Arachchi H.M."/>
            <person name="Berlin A.M."/>
            <person name="Chapman S.B."/>
            <person name="Goldberg J."/>
            <person name="Griggs A."/>
            <person name="Gujja S."/>
            <person name="Hansen M."/>
            <person name="Howarth C."/>
            <person name="Imamovic A."/>
            <person name="Larimer J."/>
            <person name="McCowan C."/>
            <person name="Montmayeur A."/>
            <person name="Murphy C."/>
            <person name="Neiman D."/>
            <person name="Pearson M."/>
            <person name="Priest M."/>
            <person name="Roberts A."/>
            <person name="Saif S."/>
            <person name="Shea T."/>
            <person name="Sisk P."/>
            <person name="Sykes S."/>
            <person name="Wortman J."/>
            <person name="Nusbaum C."/>
            <person name="Birren B."/>
        </authorList>
    </citation>
    <scope>NUCLEOTIDE SEQUENCE [LARGE SCALE GENOMIC DNA]</scope>
    <source>
        <strain evidence="8">race PST-78</strain>
    </source>
</reference>
<gene>
    <name evidence="7" type="ORF">PSTG_11632</name>
</gene>
<evidence type="ECO:0000313" key="7">
    <source>
        <dbReference type="EMBL" id="KNE95035.1"/>
    </source>
</evidence>
<dbReference type="OrthoDB" id="10258882at2759"/>
<name>A0A0L0V6V9_9BASI</name>
<evidence type="ECO:0000259" key="6">
    <source>
        <dbReference type="PROSITE" id="PS50219"/>
    </source>
</evidence>
<dbReference type="GO" id="GO:0015031">
    <property type="term" value="P:protein transport"/>
    <property type="evidence" value="ECO:0007669"/>
    <property type="project" value="UniProtKB-KW"/>
</dbReference>
<feature type="compositionally biased region" description="Polar residues" evidence="5">
    <location>
        <begin position="110"/>
        <end position="127"/>
    </location>
</feature>
<protein>
    <recommendedName>
        <fullName evidence="6">CNH domain-containing protein</fullName>
    </recommendedName>
</protein>
<keyword evidence="2" id="KW-0813">Transport</keyword>
<evidence type="ECO:0000313" key="8">
    <source>
        <dbReference type="Proteomes" id="UP000054564"/>
    </source>
</evidence>
<feature type="region of interest" description="Disordered" evidence="5">
    <location>
        <begin position="818"/>
        <end position="837"/>
    </location>
</feature>
<dbReference type="Pfam" id="PF10366">
    <property type="entry name" value="Vps39_1"/>
    <property type="match status" value="1"/>
</dbReference>
<feature type="region of interest" description="Disordered" evidence="5">
    <location>
        <begin position="30"/>
        <end position="52"/>
    </location>
</feature>
<comment type="subcellular location">
    <subcellularLocation>
        <location evidence="1">Cytoplasm</location>
    </subcellularLocation>
</comment>
<proteinExistence type="predicted"/>
<dbReference type="GO" id="GO:0006914">
    <property type="term" value="P:autophagy"/>
    <property type="evidence" value="ECO:0007669"/>
    <property type="project" value="TreeGrafter"/>
</dbReference>
<evidence type="ECO:0000256" key="5">
    <source>
        <dbReference type="SAM" id="MobiDB-lite"/>
    </source>
</evidence>
<dbReference type="AlphaFoldDB" id="A0A0L0V6V9"/>
<dbReference type="GO" id="GO:0016020">
    <property type="term" value="C:membrane"/>
    <property type="evidence" value="ECO:0007669"/>
    <property type="project" value="TreeGrafter"/>
</dbReference>
<keyword evidence="3" id="KW-0963">Cytoplasm</keyword>
<dbReference type="InterPro" id="IPR001180">
    <property type="entry name" value="CNH_dom"/>
</dbReference>
<dbReference type="Pfam" id="PF00780">
    <property type="entry name" value="CNH"/>
    <property type="match status" value="1"/>
</dbReference>
<comment type="caution">
    <text evidence="7">The sequence shown here is derived from an EMBL/GenBank/DDBJ whole genome shotgun (WGS) entry which is preliminary data.</text>
</comment>
<keyword evidence="8" id="KW-1185">Reference proteome</keyword>
<dbReference type="STRING" id="1165861.A0A0L0V6V9"/>
<accession>A0A0L0V6V9</accession>
<evidence type="ECO:0000256" key="2">
    <source>
        <dbReference type="ARBA" id="ARBA00022448"/>
    </source>
</evidence>
<dbReference type="Proteomes" id="UP000054564">
    <property type="component" value="Unassembled WGS sequence"/>
</dbReference>
<feature type="region of interest" description="Disordered" evidence="5">
    <location>
        <begin position="93"/>
        <end position="127"/>
    </location>
</feature>
<dbReference type="GO" id="GO:0034058">
    <property type="term" value="P:endosomal vesicle fusion"/>
    <property type="evidence" value="ECO:0007669"/>
    <property type="project" value="TreeGrafter"/>
</dbReference>
<dbReference type="InterPro" id="IPR019452">
    <property type="entry name" value="VPS39/TGF_beta_rcpt-assoc_1"/>
</dbReference>
<feature type="domain" description="CNH" evidence="6">
    <location>
        <begin position="47"/>
        <end position="403"/>
    </location>
</feature>